<comment type="pathway">
    <text evidence="2 6">Cofactor biosynthesis; molybdopterin biosynthesis.</text>
</comment>
<dbReference type="Proteomes" id="UP000474296">
    <property type="component" value="Unassembled WGS sequence"/>
</dbReference>
<accession>A0A6M0CP91</accession>
<dbReference type="InterPro" id="IPR008284">
    <property type="entry name" value="MoCF_biosynth_CS"/>
</dbReference>
<dbReference type="InterPro" id="IPR036135">
    <property type="entry name" value="MoeA_linker/N_sf"/>
</dbReference>
<protein>
    <recommendedName>
        <fullName evidence="6">Molybdopterin molybdenumtransferase</fullName>
        <ecNumber evidence="6">2.10.1.1</ecNumber>
    </recommendedName>
</protein>
<keyword evidence="9" id="KW-1185">Reference proteome</keyword>
<dbReference type="Pfam" id="PF00994">
    <property type="entry name" value="MoCF_biosynth"/>
    <property type="match status" value="1"/>
</dbReference>
<comment type="function">
    <text evidence="1 6">Catalyzes the insertion of molybdate into adenylated molybdopterin with the concomitant release of AMP.</text>
</comment>
<evidence type="ECO:0000256" key="6">
    <source>
        <dbReference type="RuleBase" id="RU365090"/>
    </source>
</evidence>
<dbReference type="SUPFAM" id="SSF53218">
    <property type="entry name" value="Molybdenum cofactor biosynthesis proteins"/>
    <property type="match status" value="1"/>
</dbReference>
<dbReference type="InterPro" id="IPR005111">
    <property type="entry name" value="MoeA_C_domain_IV"/>
</dbReference>
<comment type="similarity">
    <text evidence="3 6">Belongs to the MoeA family.</text>
</comment>
<dbReference type="GO" id="GO:0061599">
    <property type="term" value="F:molybdopterin molybdotransferase activity"/>
    <property type="evidence" value="ECO:0007669"/>
    <property type="project" value="UniProtKB-UniRule"/>
</dbReference>
<keyword evidence="6" id="KW-0460">Magnesium</keyword>
<dbReference type="AlphaFoldDB" id="A0A6M0CP91"/>
<comment type="caution">
    <text evidence="8">The sequence shown here is derived from an EMBL/GenBank/DDBJ whole genome shotgun (WGS) entry which is preliminary data.</text>
</comment>
<dbReference type="Gene3D" id="3.40.980.10">
    <property type="entry name" value="MoaB/Mog-like domain"/>
    <property type="match status" value="1"/>
</dbReference>
<evidence type="ECO:0000313" key="8">
    <source>
        <dbReference type="EMBL" id="NER18753.1"/>
    </source>
</evidence>
<keyword evidence="6" id="KW-0500">Molybdenum</keyword>
<dbReference type="InterPro" id="IPR005110">
    <property type="entry name" value="MoeA_linker/N"/>
</dbReference>
<dbReference type="EMBL" id="JAABOQ010000007">
    <property type="protein sequence ID" value="NER18753.1"/>
    <property type="molecule type" value="Genomic_DNA"/>
</dbReference>
<dbReference type="Gene3D" id="2.170.190.11">
    <property type="entry name" value="Molybdopterin biosynthesis moea protein, domain 3"/>
    <property type="match status" value="1"/>
</dbReference>
<organism evidence="8 9">
    <name type="scientific">Spongiivirga citrea</name>
    <dbReference type="NCBI Taxonomy" id="1481457"/>
    <lineage>
        <taxon>Bacteria</taxon>
        <taxon>Pseudomonadati</taxon>
        <taxon>Bacteroidota</taxon>
        <taxon>Flavobacteriia</taxon>
        <taxon>Flavobacteriales</taxon>
        <taxon>Flavobacteriaceae</taxon>
        <taxon>Spongiivirga</taxon>
    </lineage>
</organism>
<dbReference type="InterPro" id="IPR036688">
    <property type="entry name" value="MoeA_C_domain_IV_sf"/>
</dbReference>
<comment type="cofactor">
    <cofactor evidence="6">
        <name>Mg(2+)</name>
        <dbReference type="ChEBI" id="CHEBI:18420"/>
    </cofactor>
</comment>
<dbReference type="PANTHER" id="PTHR10192">
    <property type="entry name" value="MOLYBDOPTERIN BIOSYNTHESIS PROTEIN"/>
    <property type="match status" value="1"/>
</dbReference>
<name>A0A6M0CP91_9FLAO</name>
<dbReference type="PANTHER" id="PTHR10192:SF5">
    <property type="entry name" value="GEPHYRIN"/>
    <property type="match status" value="1"/>
</dbReference>
<evidence type="ECO:0000256" key="5">
    <source>
        <dbReference type="ARBA" id="ARBA00047317"/>
    </source>
</evidence>
<evidence type="ECO:0000313" key="9">
    <source>
        <dbReference type="Proteomes" id="UP000474296"/>
    </source>
</evidence>
<dbReference type="UniPathway" id="UPA00344"/>
<sequence length="404" mass="45031">MERSFISYTEALDVIADHQKSFAVITVPIVDVGGHFLAEDLIADRDFPPYNRVAMDGIAINHSSFARGVRSFPIEKTVGAGAPQVALEDVNNCIEIMTGGILPKNVDTVIRYEDLTIENGTAAINLEEVTRRKNIHFKGMDIAQGTIIKKAGGRLSSAEINVAASIGKHELKVYKMPKAAIISTGDELVDVHETPLAHQIRRSNVYGIKNTLQEWGINSDLKHIPDDKNEMEVIIDNLLKDYDFLVITGGVSKGKYDYLPDVLKNLGVVKQFHKIKQKPGKPFWFGVSNEGKPVFALPGNPVSSFVCTYIYIRHWLRSSLKMDTNFTYVTLAEDILFKPELTFFIESKIKNLDNGTIVATAVFGNGSGDFINLVNTDGFLILPPEKEVFKKGEVYPFVYYRNEI</sequence>
<dbReference type="CDD" id="cd00887">
    <property type="entry name" value="MoeA"/>
    <property type="match status" value="1"/>
</dbReference>
<evidence type="ECO:0000259" key="7">
    <source>
        <dbReference type="SMART" id="SM00852"/>
    </source>
</evidence>
<dbReference type="NCBIfam" id="TIGR00177">
    <property type="entry name" value="molyb_syn"/>
    <property type="match status" value="1"/>
</dbReference>
<comment type="catalytic activity">
    <reaction evidence="5">
        <text>adenylyl-molybdopterin + molybdate = Mo-molybdopterin + AMP + H(+)</text>
        <dbReference type="Rhea" id="RHEA:35047"/>
        <dbReference type="ChEBI" id="CHEBI:15378"/>
        <dbReference type="ChEBI" id="CHEBI:36264"/>
        <dbReference type="ChEBI" id="CHEBI:62727"/>
        <dbReference type="ChEBI" id="CHEBI:71302"/>
        <dbReference type="ChEBI" id="CHEBI:456215"/>
        <dbReference type="EC" id="2.10.1.1"/>
    </reaction>
</comment>
<evidence type="ECO:0000256" key="2">
    <source>
        <dbReference type="ARBA" id="ARBA00005046"/>
    </source>
</evidence>
<dbReference type="Pfam" id="PF03454">
    <property type="entry name" value="MoeA_C"/>
    <property type="match status" value="1"/>
</dbReference>
<dbReference type="GO" id="GO:0006777">
    <property type="term" value="P:Mo-molybdopterin cofactor biosynthetic process"/>
    <property type="evidence" value="ECO:0007669"/>
    <property type="project" value="UniProtKB-UniRule"/>
</dbReference>
<feature type="domain" description="MoaB/Mog" evidence="7">
    <location>
        <begin position="180"/>
        <end position="318"/>
    </location>
</feature>
<reference evidence="8 9" key="1">
    <citation type="submission" date="2020-01" db="EMBL/GenBank/DDBJ databases">
        <title>Spongiivirga citrea KCTC 32990T.</title>
        <authorList>
            <person name="Wang G."/>
        </authorList>
    </citation>
    <scope>NUCLEOTIDE SEQUENCE [LARGE SCALE GENOMIC DNA]</scope>
    <source>
        <strain evidence="8 9">KCTC 32990</strain>
    </source>
</reference>
<keyword evidence="4 6" id="KW-0501">Molybdenum cofactor biosynthesis</keyword>
<keyword evidence="6" id="KW-0479">Metal-binding</keyword>
<dbReference type="PROSITE" id="PS01079">
    <property type="entry name" value="MOCF_BIOSYNTHESIS_2"/>
    <property type="match status" value="1"/>
</dbReference>
<dbReference type="Gene3D" id="2.40.340.10">
    <property type="entry name" value="MoeA, C-terminal, domain IV"/>
    <property type="match status" value="1"/>
</dbReference>
<dbReference type="InterPro" id="IPR036425">
    <property type="entry name" value="MoaB/Mog-like_dom_sf"/>
</dbReference>
<evidence type="ECO:0000256" key="4">
    <source>
        <dbReference type="ARBA" id="ARBA00023150"/>
    </source>
</evidence>
<dbReference type="EC" id="2.10.1.1" evidence="6"/>
<dbReference type="SUPFAM" id="SSF63882">
    <property type="entry name" value="MoeA N-terminal region -like"/>
    <property type="match status" value="1"/>
</dbReference>
<proteinExistence type="inferred from homology"/>
<dbReference type="InterPro" id="IPR001453">
    <property type="entry name" value="MoaB/Mog_dom"/>
</dbReference>
<dbReference type="SMART" id="SM00852">
    <property type="entry name" value="MoCF_biosynth"/>
    <property type="match status" value="1"/>
</dbReference>
<dbReference type="Pfam" id="PF03453">
    <property type="entry name" value="MoeA_N"/>
    <property type="match status" value="1"/>
</dbReference>
<dbReference type="Gene3D" id="3.90.105.10">
    <property type="entry name" value="Molybdopterin biosynthesis moea protein, domain 2"/>
    <property type="match status" value="1"/>
</dbReference>
<dbReference type="RefSeq" id="WP_164033439.1">
    <property type="nucleotide sequence ID" value="NZ_JAABOQ010000007.1"/>
</dbReference>
<dbReference type="GO" id="GO:0046872">
    <property type="term" value="F:metal ion binding"/>
    <property type="evidence" value="ECO:0007669"/>
    <property type="project" value="UniProtKB-UniRule"/>
</dbReference>
<evidence type="ECO:0000256" key="1">
    <source>
        <dbReference type="ARBA" id="ARBA00002901"/>
    </source>
</evidence>
<keyword evidence="6 8" id="KW-0808">Transferase</keyword>
<dbReference type="GO" id="GO:0005829">
    <property type="term" value="C:cytosol"/>
    <property type="evidence" value="ECO:0007669"/>
    <property type="project" value="TreeGrafter"/>
</dbReference>
<dbReference type="InterPro" id="IPR038987">
    <property type="entry name" value="MoeA-like"/>
</dbReference>
<dbReference type="SUPFAM" id="SSF63867">
    <property type="entry name" value="MoeA C-terminal domain-like"/>
    <property type="match status" value="1"/>
</dbReference>
<gene>
    <name evidence="8" type="ORF">GWK10_16155</name>
</gene>
<evidence type="ECO:0000256" key="3">
    <source>
        <dbReference type="ARBA" id="ARBA00010763"/>
    </source>
</evidence>